<accession>A0A915IQ51</accession>
<evidence type="ECO:0000313" key="2">
    <source>
        <dbReference type="Proteomes" id="UP000887565"/>
    </source>
</evidence>
<feature type="region of interest" description="Disordered" evidence="1">
    <location>
        <begin position="101"/>
        <end position="137"/>
    </location>
</feature>
<dbReference type="Proteomes" id="UP000887565">
    <property type="component" value="Unplaced"/>
</dbReference>
<evidence type="ECO:0000256" key="1">
    <source>
        <dbReference type="SAM" id="MobiDB-lite"/>
    </source>
</evidence>
<keyword evidence="2" id="KW-1185">Reference proteome</keyword>
<feature type="compositionally biased region" description="Basic and acidic residues" evidence="1">
    <location>
        <begin position="101"/>
        <end position="119"/>
    </location>
</feature>
<feature type="compositionally biased region" description="Basic and acidic residues" evidence="1">
    <location>
        <begin position="23"/>
        <end position="58"/>
    </location>
</feature>
<dbReference type="WBParaSite" id="nRc.2.0.1.t16000-RA">
    <property type="protein sequence ID" value="nRc.2.0.1.t16000-RA"/>
    <property type="gene ID" value="nRc.2.0.1.g16000"/>
</dbReference>
<dbReference type="AlphaFoldDB" id="A0A915IQ51"/>
<evidence type="ECO:0000313" key="3">
    <source>
        <dbReference type="WBParaSite" id="nRc.2.0.1.t16000-RA"/>
    </source>
</evidence>
<proteinExistence type="predicted"/>
<feature type="region of interest" description="Disordered" evidence="1">
    <location>
        <begin position="1"/>
        <end position="89"/>
    </location>
</feature>
<sequence length="217" mass="24832">MSCDSKFKPPNKKSKVIVGEKQSTYKREEKIVSRMDKNHQAKRMMEKIDKRKSEERKLQTRNKVTTKRSSSVSTGKKEKSPKKSRESSCIKKEIEISESCDLERSLESGEALSSERQDLEPISDEESQEAPPASTNQWKVDNKLYNSTKLSILNNIGRYRKALSARSELQIRRKLCGLYDEPPQHLLINTSEMGVPFNAEVFNLAKKLVLEPEIAVT</sequence>
<organism evidence="2 3">
    <name type="scientific">Romanomermis culicivorax</name>
    <name type="common">Nematode worm</name>
    <dbReference type="NCBI Taxonomy" id="13658"/>
    <lineage>
        <taxon>Eukaryota</taxon>
        <taxon>Metazoa</taxon>
        <taxon>Ecdysozoa</taxon>
        <taxon>Nematoda</taxon>
        <taxon>Enoplea</taxon>
        <taxon>Dorylaimia</taxon>
        <taxon>Mermithida</taxon>
        <taxon>Mermithoidea</taxon>
        <taxon>Mermithidae</taxon>
        <taxon>Romanomermis</taxon>
    </lineage>
</organism>
<feature type="compositionally biased region" description="Basic and acidic residues" evidence="1">
    <location>
        <begin position="75"/>
        <end position="89"/>
    </location>
</feature>
<name>A0A915IQ51_ROMCU</name>
<protein>
    <submittedName>
        <fullName evidence="3">Uncharacterized protein</fullName>
    </submittedName>
</protein>
<reference evidence="3" key="1">
    <citation type="submission" date="2022-11" db="UniProtKB">
        <authorList>
            <consortium name="WormBaseParasite"/>
        </authorList>
    </citation>
    <scope>IDENTIFICATION</scope>
</reference>